<accession>A0A7X1NVB7</accession>
<name>A0A7X1NVB7_9DEIO</name>
<gene>
    <name evidence="1" type="ORF">F8S09_07120</name>
</gene>
<protein>
    <submittedName>
        <fullName evidence="1">Uncharacterized protein</fullName>
    </submittedName>
</protein>
<sequence>MAADVARDGDERYARLLKREQEGRSVAHDHDSILLERLRRGVAEMETLQMRGLLPAGLDA</sequence>
<organism evidence="1 2">
    <name type="scientific">Deinococcus terrestris</name>
    <dbReference type="NCBI Taxonomy" id="2651870"/>
    <lineage>
        <taxon>Bacteria</taxon>
        <taxon>Thermotogati</taxon>
        <taxon>Deinococcota</taxon>
        <taxon>Deinococci</taxon>
        <taxon>Deinococcales</taxon>
        <taxon>Deinococcaceae</taxon>
        <taxon>Deinococcus</taxon>
    </lineage>
</organism>
<keyword evidence="2" id="KW-1185">Reference proteome</keyword>
<dbReference type="AlphaFoldDB" id="A0A7X1NVB7"/>
<comment type="caution">
    <text evidence="1">The sequence shown here is derived from an EMBL/GenBank/DDBJ whole genome shotgun (WGS) entry which is preliminary data.</text>
</comment>
<evidence type="ECO:0000313" key="1">
    <source>
        <dbReference type="EMBL" id="MPY66467.1"/>
    </source>
</evidence>
<dbReference type="EMBL" id="WBSL01000002">
    <property type="protein sequence ID" value="MPY66467.1"/>
    <property type="molecule type" value="Genomic_DNA"/>
</dbReference>
<dbReference type="RefSeq" id="WP_152870560.1">
    <property type="nucleotide sequence ID" value="NZ_WBSL01000002.1"/>
</dbReference>
<evidence type="ECO:0000313" key="2">
    <source>
        <dbReference type="Proteomes" id="UP000484842"/>
    </source>
</evidence>
<dbReference type="Proteomes" id="UP000484842">
    <property type="component" value="Unassembled WGS sequence"/>
</dbReference>
<proteinExistence type="predicted"/>
<reference evidence="1 2" key="1">
    <citation type="submission" date="2019-10" db="EMBL/GenBank/DDBJ databases">
        <title>Deinococcus sp. isolated from soil.</title>
        <authorList>
            <person name="Li Y."/>
            <person name="Wang J."/>
        </authorList>
    </citation>
    <scope>NUCLEOTIDE SEQUENCE [LARGE SCALE GENOMIC DNA]</scope>
    <source>
        <strain evidence="1 2">SDU3-2</strain>
    </source>
</reference>